<proteinExistence type="predicted"/>
<name>A0A841F8S2_9ACTN</name>
<accession>A0A841F8S2</accession>
<dbReference type="InterPro" id="IPR006521">
    <property type="entry name" value="Tail_protein_I"/>
</dbReference>
<evidence type="ECO:0000313" key="3">
    <source>
        <dbReference type="Proteomes" id="UP000548476"/>
    </source>
</evidence>
<protein>
    <submittedName>
        <fullName evidence="2">Phage tail-like protein</fullName>
    </submittedName>
</protein>
<keyword evidence="3" id="KW-1185">Reference proteome</keyword>
<organism evidence="2 3">
    <name type="scientific">Phytomonospora endophytica</name>
    <dbReference type="NCBI Taxonomy" id="714109"/>
    <lineage>
        <taxon>Bacteria</taxon>
        <taxon>Bacillati</taxon>
        <taxon>Actinomycetota</taxon>
        <taxon>Actinomycetes</taxon>
        <taxon>Micromonosporales</taxon>
        <taxon>Micromonosporaceae</taxon>
        <taxon>Phytomonospora</taxon>
    </lineage>
</organism>
<evidence type="ECO:0000313" key="2">
    <source>
        <dbReference type="EMBL" id="MBB6033501.1"/>
    </source>
</evidence>
<evidence type="ECO:0000256" key="1">
    <source>
        <dbReference type="SAM" id="MobiDB-lite"/>
    </source>
</evidence>
<reference evidence="2 3" key="1">
    <citation type="submission" date="2020-08" db="EMBL/GenBank/DDBJ databases">
        <title>Genomic Encyclopedia of Type Strains, Phase IV (KMG-IV): sequencing the most valuable type-strain genomes for metagenomic binning, comparative biology and taxonomic classification.</title>
        <authorList>
            <person name="Goeker M."/>
        </authorList>
    </citation>
    <scope>NUCLEOTIDE SEQUENCE [LARGE SCALE GENOMIC DNA]</scope>
    <source>
        <strain evidence="2 3">YIM 65646</strain>
    </source>
</reference>
<dbReference type="RefSeq" id="WP_184786410.1">
    <property type="nucleotide sequence ID" value="NZ_BONT01000015.1"/>
</dbReference>
<comment type="caution">
    <text evidence="2">The sequence shown here is derived from an EMBL/GenBank/DDBJ whole genome shotgun (WGS) entry which is preliminary data.</text>
</comment>
<dbReference type="Pfam" id="PF09684">
    <property type="entry name" value="Tail_P2_I"/>
    <property type="match status" value="1"/>
</dbReference>
<gene>
    <name evidence="2" type="ORF">HNR73_001351</name>
</gene>
<dbReference type="Proteomes" id="UP000548476">
    <property type="component" value="Unassembled WGS sequence"/>
</dbReference>
<dbReference type="EMBL" id="JACHGT010000003">
    <property type="protein sequence ID" value="MBB6033501.1"/>
    <property type="molecule type" value="Genomic_DNA"/>
</dbReference>
<dbReference type="AlphaFoldDB" id="A0A841F8S2"/>
<feature type="region of interest" description="Disordered" evidence="1">
    <location>
        <begin position="737"/>
        <end position="788"/>
    </location>
</feature>
<sequence>MSPVAAPTRAPTGASARPHLLGAAVELSWTNPPVSAFDGGFLTAVRVVRRERSFPGGIDDGDVVYDGIGRPVVDRLVDSGLTPLTRYYYTVFAFDGAEYHSGDGARASALATDGYGMAESLYRLLPAVHQRDDVPLRPDEIRLLDPAVQEALRVLPPDLRGAGQLRRFLAAATAPVALMRSTAEALRQLHDIDRVQPEFLPLLADFLDWRTDRTLPVYSQRNEVRAAPVLYRTVGTVPNLRTIVTRYTGWQIRIAEYAQHINRSNQPAQSNLFALRETAGGWLAADDAADLLGFAPPNTGAGLATVTGTLTQPFALRPGMELTVSTDGEGPVTARFTRDDALNLSAATAGEVAAALNRQYRDLTATALPSGRLRLDAHGGTLRVEAAESSLVSLDGAPRGRLSVVADPAGSFRVFHTVADPLGPADDRAARRAVAGMAFPRPPVPGELGVPVASPDASPYLPAEPLQRIHHKPYRGGRWGDSAELFAGGEPAAAALPPSGPGLPQRILLSWVDRPGLPGARIHSAIGTPRTPTPAVLTGVRGTPFPITHGSYLMLRDAAGRGHAAQFARTDFANPDAPSITDVLAVLNDRLAGIVVASAAPGGALRLESPGTGGDARLQIDLLHSSAAAALGFGPGNASATGDFGDGIDWTEPQPIPGLPQSLYTDLAAVGDGTGARLAYARHDGSAWQVRTVRFDGAVWAGDEALSTGNGVSSREPALARDPDGRVWAVWARQDGPAQQGWSLRQRNRPSAGPWSAETELTPTPPAGTAGDREPAITTRPALPPRVFFRSDRTGGADIWSIPVGGAAAEVTAGANADTWPTPVTVGGAQWLLHRSDRSVPHSRAGTGRAADTGTLRRYAGSTTIVLRDLDRLRNLQAWDDLVSYTPHRPAGELTGQPLADNEVYTRGTVGLYLTQPVSGLLDEQMAERVRAVLHRFLPLNVRAVVWLAPRADVEYVYTAAADLIDTFTDVHPDIDRLGPMGDTSAVVLPGWAVLGSAVLSTPPPPDPAATGVTADSADLTSLRWRTHHPPLQ</sequence>